<evidence type="ECO:0000313" key="4">
    <source>
        <dbReference type="Proteomes" id="UP000887575"/>
    </source>
</evidence>
<organism evidence="4 5">
    <name type="scientific">Mesorhabditis belari</name>
    <dbReference type="NCBI Taxonomy" id="2138241"/>
    <lineage>
        <taxon>Eukaryota</taxon>
        <taxon>Metazoa</taxon>
        <taxon>Ecdysozoa</taxon>
        <taxon>Nematoda</taxon>
        <taxon>Chromadorea</taxon>
        <taxon>Rhabditida</taxon>
        <taxon>Rhabditina</taxon>
        <taxon>Rhabditomorpha</taxon>
        <taxon>Rhabditoidea</taxon>
        <taxon>Rhabditidae</taxon>
        <taxon>Mesorhabditinae</taxon>
        <taxon>Mesorhabditis</taxon>
    </lineage>
</organism>
<comment type="subcellular location">
    <subcellularLocation>
        <location evidence="1">Nucleus</location>
    </subcellularLocation>
</comment>
<dbReference type="InterPro" id="IPR009057">
    <property type="entry name" value="Homeodomain-like_sf"/>
</dbReference>
<dbReference type="WBParaSite" id="MBELARI_LOCUS5044">
    <property type="protein sequence ID" value="MBELARI_LOCUS5044"/>
    <property type="gene ID" value="MBELARI_LOCUS5044"/>
</dbReference>
<dbReference type="Proteomes" id="UP000887575">
    <property type="component" value="Unassembled WGS sequence"/>
</dbReference>
<evidence type="ECO:0000256" key="1">
    <source>
        <dbReference type="ARBA" id="ARBA00004123"/>
    </source>
</evidence>
<dbReference type="Pfam" id="PF15963">
    <property type="entry name" value="Myb_DNA-bind_7"/>
    <property type="match status" value="1"/>
</dbReference>
<feature type="compositionally biased region" description="Basic and acidic residues" evidence="2">
    <location>
        <begin position="1"/>
        <end position="10"/>
    </location>
</feature>
<reference evidence="5" key="1">
    <citation type="submission" date="2024-02" db="UniProtKB">
        <authorList>
            <consortium name="WormBaseParasite"/>
        </authorList>
    </citation>
    <scope>IDENTIFICATION</scope>
</reference>
<evidence type="ECO:0000313" key="5">
    <source>
        <dbReference type="WBParaSite" id="MBELARI_LOCUS5044"/>
    </source>
</evidence>
<dbReference type="InterPro" id="IPR039467">
    <property type="entry name" value="TFIIIB_B''_Myb"/>
</dbReference>
<dbReference type="PANTHER" id="PTHR22929">
    <property type="entry name" value="RNA POLYMERASE III TRANSCRIPTION INITIATION FACTOR B"/>
    <property type="match status" value="1"/>
</dbReference>
<dbReference type="GO" id="GO:0001156">
    <property type="term" value="F:TFIIIC-class transcription factor complex binding"/>
    <property type="evidence" value="ECO:0007669"/>
    <property type="project" value="TreeGrafter"/>
</dbReference>
<keyword evidence="4" id="KW-1185">Reference proteome</keyword>
<accession>A0AAF3FE03</accession>
<evidence type="ECO:0000259" key="3">
    <source>
        <dbReference type="SMART" id="SM00717"/>
    </source>
</evidence>
<protein>
    <submittedName>
        <fullName evidence="5">Myb-like domain-containing protein</fullName>
    </submittedName>
</protein>
<feature type="region of interest" description="Disordered" evidence="2">
    <location>
        <begin position="1"/>
        <end position="23"/>
    </location>
</feature>
<proteinExistence type="predicted"/>
<dbReference type="CDD" id="cd00167">
    <property type="entry name" value="SANT"/>
    <property type="match status" value="1"/>
</dbReference>
<dbReference type="SUPFAM" id="SSF46689">
    <property type="entry name" value="Homeodomain-like"/>
    <property type="match status" value="1"/>
</dbReference>
<sequence length="297" mass="34520">MSDDGLDTRSEVGSVNSTRSRRSQLSFEALDTKVMTMADLRSWIPKNEPKFEFKKPEDTTTTTEILNQPISSNKVFAPQVTIDADGKLTLDKSSLFVQSVQPMQNLEKSFDWNKLSDTRYSSFRKRYKPVKVWSEKETELFYDIISRTGTDFTLMHEFFPTRSPAELRNKFKREERNNKQHLHELMALPITLDKSLYRHADKKLKEIDAEERKKKEMKLKKKIKDDLDNQIKPRNIVALEQVSYFEDIESSTSIELTEKREVSTAAKDLLQATFSMVPQSPLLEEKKPVPVLRGYGK</sequence>
<dbReference type="SMART" id="SM00717">
    <property type="entry name" value="SANT"/>
    <property type="match status" value="1"/>
</dbReference>
<dbReference type="PANTHER" id="PTHR22929:SF0">
    <property type="entry name" value="TRANSCRIPTION FACTOR TFIIIB COMPONENT B'' HOMOLOG"/>
    <property type="match status" value="1"/>
</dbReference>
<dbReference type="GO" id="GO:0070898">
    <property type="term" value="P:RNA polymerase III preinitiation complex assembly"/>
    <property type="evidence" value="ECO:0007669"/>
    <property type="project" value="TreeGrafter"/>
</dbReference>
<evidence type="ECO:0000256" key="2">
    <source>
        <dbReference type="SAM" id="MobiDB-lite"/>
    </source>
</evidence>
<name>A0AAF3FE03_9BILA</name>
<feature type="domain" description="Myb-like" evidence="3">
    <location>
        <begin position="129"/>
        <end position="177"/>
    </location>
</feature>
<dbReference type="GO" id="GO:0000126">
    <property type="term" value="C:transcription factor TFIIIB complex"/>
    <property type="evidence" value="ECO:0007669"/>
    <property type="project" value="TreeGrafter"/>
</dbReference>
<dbReference type="GO" id="GO:0005634">
    <property type="term" value="C:nucleus"/>
    <property type="evidence" value="ECO:0007669"/>
    <property type="project" value="UniProtKB-SubCell"/>
</dbReference>
<feature type="compositionally biased region" description="Polar residues" evidence="2">
    <location>
        <begin position="11"/>
        <end position="23"/>
    </location>
</feature>
<dbReference type="AlphaFoldDB" id="A0AAF3FE03"/>
<dbReference type="InterPro" id="IPR001005">
    <property type="entry name" value="SANT/Myb"/>
</dbReference>
<dbReference type="Gene3D" id="1.10.10.60">
    <property type="entry name" value="Homeodomain-like"/>
    <property type="match status" value="1"/>
</dbReference>